<dbReference type="EMBL" id="DF144763">
    <property type="protein sequence ID" value="GAA57461.1"/>
    <property type="molecule type" value="Genomic_DNA"/>
</dbReference>
<organism evidence="4 5">
    <name type="scientific">Clonorchis sinensis</name>
    <name type="common">Chinese liver fluke</name>
    <dbReference type="NCBI Taxonomy" id="79923"/>
    <lineage>
        <taxon>Eukaryota</taxon>
        <taxon>Metazoa</taxon>
        <taxon>Spiralia</taxon>
        <taxon>Lophotrochozoa</taxon>
        <taxon>Platyhelminthes</taxon>
        <taxon>Trematoda</taxon>
        <taxon>Digenea</taxon>
        <taxon>Opisthorchiida</taxon>
        <taxon>Opisthorchiata</taxon>
        <taxon>Opisthorchiidae</taxon>
        <taxon>Clonorchis</taxon>
    </lineage>
</organism>
<keyword evidence="1" id="KW-1015">Disulfide bond</keyword>
<proteinExistence type="predicted"/>
<keyword evidence="5" id="KW-1185">Reference proteome</keyword>
<sequence>MKITMLLLSLVLSLVFVTSTFSHEVDSANKRRCSLCKEFVKAAIEAVKSGQVQELIEQYLSDFCPGPLKHQCKKLMRKALEELVKHLHEDDPERLCHVRKGSSELLYIFTRPDSRNCAKF</sequence>
<reference key="2">
    <citation type="submission" date="2011-10" db="EMBL/GenBank/DDBJ databases">
        <title>The genome and transcriptome sequence of Clonorchis sinensis provide insights into the carcinogenic liver fluke.</title>
        <authorList>
            <person name="Wang X."/>
            <person name="Huang Y."/>
            <person name="Chen W."/>
            <person name="Liu H."/>
            <person name="Guo L."/>
            <person name="Chen Y."/>
            <person name="Luo F."/>
            <person name="Zhou W."/>
            <person name="Sun J."/>
            <person name="Mao Q."/>
            <person name="Liang P."/>
            <person name="Zhou C."/>
            <person name="Tian Y."/>
            <person name="Men J."/>
            <person name="Lv X."/>
            <person name="Huang L."/>
            <person name="Zhou J."/>
            <person name="Hu Y."/>
            <person name="Li R."/>
            <person name="Zhang F."/>
            <person name="Lei H."/>
            <person name="Li X."/>
            <person name="Hu X."/>
            <person name="Liang C."/>
            <person name="Xu J."/>
            <person name="Wu Z."/>
            <person name="Yu X."/>
        </authorList>
    </citation>
    <scope>NUCLEOTIDE SEQUENCE</scope>
    <source>
        <strain>Henan</strain>
    </source>
</reference>
<reference evidence="4" key="1">
    <citation type="journal article" date="2011" name="Genome Biol.">
        <title>The draft genome of the carcinogenic human liver fluke Clonorchis sinensis.</title>
        <authorList>
            <person name="Wang X."/>
            <person name="Chen W."/>
            <person name="Huang Y."/>
            <person name="Sun J."/>
            <person name="Men J."/>
            <person name="Liu H."/>
            <person name="Luo F."/>
            <person name="Guo L."/>
            <person name="Lv X."/>
            <person name="Deng C."/>
            <person name="Zhou C."/>
            <person name="Fan Y."/>
            <person name="Li X."/>
            <person name="Huang L."/>
            <person name="Hu Y."/>
            <person name="Liang C."/>
            <person name="Hu X."/>
            <person name="Xu J."/>
            <person name="Yu X."/>
        </authorList>
    </citation>
    <scope>NUCLEOTIDE SEQUENCE [LARGE SCALE GENOMIC DNA]</scope>
    <source>
        <strain evidence="4">Henan</strain>
    </source>
</reference>
<evidence type="ECO:0000256" key="2">
    <source>
        <dbReference type="SAM" id="SignalP"/>
    </source>
</evidence>
<accession>G7YWY1</accession>
<protein>
    <recommendedName>
        <fullName evidence="3">Saposin B-type domain-containing protein</fullName>
    </recommendedName>
</protein>
<name>G7YWY1_CLOSI</name>
<dbReference type="Pfam" id="PF05184">
    <property type="entry name" value="SapB_1"/>
    <property type="match status" value="1"/>
</dbReference>
<dbReference type="SUPFAM" id="SSF47862">
    <property type="entry name" value="Saposin"/>
    <property type="match status" value="1"/>
</dbReference>
<evidence type="ECO:0000313" key="4">
    <source>
        <dbReference type="EMBL" id="GAA57461.1"/>
    </source>
</evidence>
<evidence type="ECO:0000259" key="3">
    <source>
        <dbReference type="SMART" id="SM00741"/>
    </source>
</evidence>
<dbReference type="Gene3D" id="1.10.225.10">
    <property type="entry name" value="Saposin-like"/>
    <property type="match status" value="1"/>
</dbReference>
<gene>
    <name evidence="4" type="ORF">CLF_112758</name>
</gene>
<dbReference type="InterPro" id="IPR007856">
    <property type="entry name" value="SapB_1"/>
</dbReference>
<dbReference type="Proteomes" id="UP000008909">
    <property type="component" value="Unassembled WGS sequence"/>
</dbReference>
<feature type="chain" id="PRO_5003506682" description="Saposin B-type domain-containing protein" evidence="2">
    <location>
        <begin position="23"/>
        <end position="120"/>
    </location>
</feature>
<dbReference type="InterPro" id="IPR008139">
    <property type="entry name" value="SaposinB_dom"/>
</dbReference>
<evidence type="ECO:0000313" key="5">
    <source>
        <dbReference type="Proteomes" id="UP000008909"/>
    </source>
</evidence>
<dbReference type="AlphaFoldDB" id="G7YWY1"/>
<dbReference type="SMART" id="SM00741">
    <property type="entry name" value="SapB"/>
    <property type="match status" value="1"/>
</dbReference>
<keyword evidence="2" id="KW-0732">Signal</keyword>
<dbReference type="InterPro" id="IPR011001">
    <property type="entry name" value="Saposin-like"/>
</dbReference>
<feature type="domain" description="Saposin B-type" evidence="3">
    <location>
        <begin position="31"/>
        <end position="98"/>
    </location>
</feature>
<dbReference type="GO" id="GO:0006629">
    <property type="term" value="P:lipid metabolic process"/>
    <property type="evidence" value="ECO:0007669"/>
    <property type="project" value="InterPro"/>
</dbReference>
<feature type="signal peptide" evidence="2">
    <location>
        <begin position="1"/>
        <end position="22"/>
    </location>
</feature>
<evidence type="ECO:0000256" key="1">
    <source>
        <dbReference type="ARBA" id="ARBA00023157"/>
    </source>
</evidence>